<proteinExistence type="predicted"/>
<accession>A0A6J5T1B2</accession>
<dbReference type="EMBL" id="LR797099">
    <property type="protein sequence ID" value="CAB4186880.1"/>
    <property type="molecule type" value="Genomic_DNA"/>
</dbReference>
<evidence type="ECO:0000313" key="3">
    <source>
        <dbReference type="EMBL" id="CAB4186880.1"/>
    </source>
</evidence>
<organism evidence="4">
    <name type="scientific">uncultured Caudovirales phage</name>
    <dbReference type="NCBI Taxonomy" id="2100421"/>
    <lineage>
        <taxon>Viruses</taxon>
        <taxon>Duplodnaviria</taxon>
        <taxon>Heunggongvirae</taxon>
        <taxon>Uroviricota</taxon>
        <taxon>Caudoviricetes</taxon>
        <taxon>Peduoviridae</taxon>
        <taxon>Maltschvirus</taxon>
        <taxon>Maltschvirus maltsch</taxon>
    </lineage>
</organism>
<dbReference type="EMBL" id="LR796776">
    <property type="protein sequence ID" value="CAB4165132.1"/>
    <property type="molecule type" value="Genomic_DNA"/>
</dbReference>
<evidence type="ECO:0000313" key="1">
    <source>
        <dbReference type="EMBL" id="CAB4163870.1"/>
    </source>
</evidence>
<gene>
    <name evidence="3" type="ORF">UFOVP1146_226</name>
    <name evidence="4" type="ORF">UFOVP1638_339</name>
    <name evidence="1" type="ORF">UFOVP812_139</name>
    <name evidence="2" type="ORF">UFOVP818_4</name>
</gene>
<dbReference type="EMBL" id="LR797502">
    <property type="protein sequence ID" value="CAB4221475.1"/>
    <property type="molecule type" value="Genomic_DNA"/>
</dbReference>
<evidence type="ECO:0000313" key="2">
    <source>
        <dbReference type="EMBL" id="CAB4165132.1"/>
    </source>
</evidence>
<evidence type="ECO:0000313" key="4">
    <source>
        <dbReference type="EMBL" id="CAB4221475.1"/>
    </source>
</evidence>
<sequence>MAQPVWITPAGSLGTIPEGIFFQLPLLAYDPADPEANDVYYEVIAGKLPSGMQCGKSGLIVGVPYAIVSLQGVPSEVARDVVSKFAVRAYTEKIVDGREVVDRIADRTYTLTVTGQDSPVFVTPAGLVATYYDGVAVADLQIQYTDTDPGDIVIVSLVAGQLPIGLTISDKGKISGFIQPLASPSATAGFDHVGSTYDQYPFDFSTRSASTNYQFTLKVTDGKDSDIRTFWIYVYSRSDMVADTTDFTADNTFLTADVTPTRTPVITTPTGSIGTVFGDNFFAFQFIGLDLDGDPFEFELYFDPGDSSIGLPGLQLDPVTGWLYGYIPDLGLTDIIYNFAIRVRKTGSPDVISALYNYSLEVTGNIDTQVTWLVPADLGTINNGAVSLLYVAATNTRGLPLNYQLQSGSASSLPQGLTLLPSGDIAGHVSFNTFALDLGTTTFDVTNNGLAIAGKNTETTFDLRYTFTVNAYSQNLYVSVYKTFFITIVRAYNEPYENLYIQAMPPDDDRALISSLLQNQDIMVPDLLFRADDPNFGRASQVVYDHAFGLTSATFAEYVSSLNLNHYWRNLTLGSIETAQALDSTGAVVYEVVYSRVIDNLVNDAGTSVSKQVTLPYPINAGDSTEVDVVYPNSLVNMRDQVIDVVGKISDILPLWMISKQSNGRVLGFTPAWVIAYTKPGKSGQLAYNIRTEFASKLNLIDFEIDRYELDHLLSIHWDPIADSTHGAWEPPAAATTFDLELHYQMPGDDGSSVVLIGGLGYETGDKIRILGSQLGGVDGANNVVITVGTVTVLGTVESAEAVGFAPLFSLGDTYTGISGTNITGVGVGAEFDLEVVGGTATVFDGNSLKFIAPVDMYTSTTDFDKFLVFPKRTILA</sequence>
<reference evidence="4" key="1">
    <citation type="submission" date="2020-05" db="EMBL/GenBank/DDBJ databases">
        <authorList>
            <person name="Chiriac C."/>
            <person name="Salcher M."/>
            <person name="Ghai R."/>
            <person name="Kavagutti S V."/>
        </authorList>
    </citation>
    <scope>NUCLEOTIDE SEQUENCE</scope>
</reference>
<dbReference type="EMBL" id="LR796758">
    <property type="protein sequence ID" value="CAB4163870.1"/>
    <property type="molecule type" value="Genomic_DNA"/>
</dbReference>
<protein>
    <submittedName>
        <fullName evidence="4">Uncharacterized protein</fullName>
    </submittedName>
</protein>
<name>A0A6J5T1B2_9CAUD</name>